<evidence type="ECO:0000313" key="3">
    <source>
        <dbReference type="Proteomes" id="UP000280825"/>
    </source>
</evidence>
<proteinExistence type="predicted"/>
<feature type="transmembrane region" description="Helical" evidence="1">
    <location>
        <begin position="39"/>
        <end position="64"/>
    </location>
</feature>
<comment type="caution">
    <text evidence="2">The sequence shown here is derived from an EMBL/GenBank/DDBJ whole genome shotgun (WGS) entry which is preliminary data.</text>
</comment>
<dbReference type="EMBL" id="RYDJ01000026">
    <property type="protein sequence ID" value="RTZ01433.1"/>
    <property type="molecule type" value="Genomic_DNA"/>
</dbReference>
<keyword evidence="3" id="KW-1185">Reference proteome</keyword>
<evidence type="ECO:0000313" key="2">
    <source>
        <dbReference type="EMBL" id="RTZ01433.1"/>
    </source>
</evidence>
<organism evidence="2 3">
    <name type="scientific">Flavobacterium bomense</name>
    <dbReference type="NCBI Taxonomy" id="2497483"/>
    <lineage>
        <taxon>Bacteria</taxon>
        <taxon>Pseudomonadati</taxon>
        <taxon>Bacteroidota</taxon>
        <taxon>Flavobacteriia</taxon>
        <taxon>Flavobacteriales</taxon>
        <taxon>Flavobacteriaceae</taxon>
        <taxon>Flavobacterium</taxon>
    </lineage>
</organism>
<reference evidence="2 3" key="1">
    <citation type="submission" date="2018-12" db="EMBL/GenBank/DDBJ databases">
        <title>Flavobacterium sp. nov., isolated from glacier ice.</title>
        <authorList>
            <person name="Liu Q."/>
            <person name="Xin Y.-H."/>
        </authorList>
    </citation>
    <scope>NUCLEOTIDE SEQUENCE [LARGE SCALE GENOMIC DNA]</scope>
    <source>
        <strain evidence="2 3">RB1N8</strain>
    </source>
</reference>
<evidence type="ECO:0000256" key="1">
    <source>
        <dbReference type="SAM" id="Phobius"/>
    </source>
</evidence>
<dbReference type="RefSeq" id="WP_126563023.1">
    <property type="nucleotide sequence ID" value="NZ_RYDJ01000026.1"/>
</dbReference>
<feature type="transmembrane region" description="Helical" evidence="1">
    <location>
        <begin position="76"/>
        <end position="97"/>
    </location>
</feature>
<keyword evidence="1" id="KW-0812">Transmembrane</keyword>
<sequence>MKTKILKIVLNIFLILQSLSIYSQDFEPRGRYYPEDENIGLPSLGLAGKSLIIGAVLFLIGWIISKIKKDENGNSGSTFGGCLIMLGIICAIPALAWVQAIGASIYIIGVIALVIIGMDMLT</sequence>
<gene>
    <name evidence="2" type="ORF">EKL98_14935</name>
</gene>
<feature type="transmembrane region" description="Helical" evidence="1">
    <location>
        <begin position="103"/>
        <end position="121"/>
    </location>
</feature>
<keyword evidence="1" id="KW-0472">Membrane</keyword>
<keyword evidence="1" id="KW-1133">Transmembrane helix</keyword>
<protein>
    <submittedName>
        <fullName evidence="2">Uncharacterized protein</fullName>
    </submittedName>
</protein>
<dbReference type="AlphaFoldDB" id="A0A3S0PFD3"/>
<dbReference type="Proteomes" id="UP000280825">
    <property type="component" value="Unassembled WGS sequence"/>
</dbReference>
<accession>A0A3S0PFD3</accession>
<name>A0A3S0PFD3_9FLAO</name>